<dbReference type="Pfam" id="PF06417">
    <property type="entry name" value="EMC4"/>
    <property type="match status" value="1"/>
</dbReference>
<feature type="transmembrane region" description="Helical" evidence="9">
    <location>
        <begin position="91"/>
        <end position="109"/>
    </location>
</feature>
<reference evidence="10" key="1">
    <citation type="submission" date="2014-03" db="EMBL/GenBank/DDBJ databases">
        <authorList>
            <person name="Casaregola S."/>
        </authorList>
    </citation>
    <scope>NUCLEOTIDE SEQUENCE [LARGE SCALE GENOMIC DNA]</scope>
    <source>
        <strain evidence="10">CLIB 918</strain>
    </source>
</reference>
<keyword evidence="11" id="KW-1185">Reference proteome</keyword>
<comment type="similarity">
    <text evidence="2 8">Belongs to the EMC4 family.</text>
</comment>
<dbReference type="OrthoDB" id="369569at2759"/>
<proteinExistence type="inferred from homology"/>
<evidence type="ECO:0000256" key="3">
    <source>
        <dbReference type="ARBA" id="ARBA00020820"/>
    </source>
</evidence>
<dbReference type="Proteomes" id="UP000242525">
    <property type="component" value="Unassembled WGS sequence"/>
</dbReference>
<evidence type="ECO:0000256" key="7">
    <source>
        <dbReference type="ARBA" id="ARBA00023136"/>
    </source>
</evidence>
<keyword evidence="4 9" id="KW-0812">Transmembrane</keyword>
<dbReference type="PANTHER" id="PTHR19315">
    <property type="entry name" value="ER MEMBRANE PROTEIN COMPLEX SUBUNIT 4"/>
    <property type="match status" value="1"/>
</dbReference>
<dbReference type="EMBL" id="CCBN010000001">
    <property type="protein sequence ID" value="CDO51614.1"/>
    <property type="molecule type" value="Genomic_DNA"/>
</dbReference>
<dbReference type="AlphaFoldDB" id="A0A0J9X3D3"/>
<dbReference type="PIRSF" id="PIRSF017207">
    <property type="entry name" value="UCP017207_TM-p85"/>
    <property type="match status" value="1"/>
</dbReference>
<evidence type="ECO:0000256" key="5">
    <source>
        <dbReference type="ARBA" id="ARBA00022824"/>
    </source>
</evidence>
<dbReference type="InterPro" id="IPR009445">
    <property type="entry name" value="TMEM85/Emc4"/>
</dbReference>
<comment type="subcellular location">
    <subcellularLocation>
        <location evidence="1">Endoplasmic reticulum membrane</location>
        <topology evidence="1">Multi-pass membrane protein</topology>
    </subcellularLocation>
</comment>
<keyword evidence="6 9" id="KW-1133">Transmembrane helix</keyword>
<gene>
    <name evidence="10" type="ORF">BN980_GECA01s09305g</name>
</gene>
<evidence type="ECO:0000256" key="2">
    <source>
        <dbReference type="ARBA" id="ARBA00007715"/>
    </source>
</evidence>
<protein>
    <recommendedName>
        <fullName evidence="3 8">ER membrane protein complex subunit 4</fullName>
    </recommendedName>
</protein>
<evidence type="ECO:0000256" key="8">
    <source>
        <dbReference type="PIRNR" id="PIRNR017207"/>
    </source>
</evidence>
<evidence type="ECO:0000256" key="4">
    <source>
        <dbReference type="ARBA" id="ARBA00022692"/>
    </source>
</evidence>
<keyword evidence="5" id="KW-0256">Endoplasmic reticulum</keyword>
<evidence type="ECO:0000256" key="6">
    <source>
        <dbReference type="ARBA" id="ARBA00022989"/>
    </source>
</evidence>
<evidence type="ECO:0000256" key="1">
    <source>
        <dbReference type="ARBA" id="ARBA00004477"/>
    </source>
</evidence>
<evidence type="ECO:0000313" key="10">
    <source>
        <dbReference type="EMBL" id="CDO51614.1"/>
    </source>
</evidence>
<sequence length="177" mass="20113">MSTEKTTKPQWYYDLTLKEKVNHTVLNVTAPPAYTTDRIKKSTVSSSKKKRINEENDELKIKKAREIAFAPIKSIPTNLIMSYFSGNSLQMVPLTMTFMMFFVSPFKQLVAVNDQFSKLETQNNASTIFFFKIIYMACVLATMAIGVYKLGTMGLLPNTRSDWVAFEVPARAIEKTV</sequence>
<dbReference type="STRING" id="1173061.A0A0J9X3D3"/>
<organism evidence="10 11">
    <name type="scientific">Geotrichum candidum</name>
    <name type="common">Oospora lactis</name>
    <name type="synonym">Dipodascus geotrichum</name>
    <dbReference type="NCBI Taxonomy" id="1173061"/>
    <lineage>
        <taxon>Eukaryota</taxon>
        <taxon>Fungi</taxon>
        <taxon>Dikarya</taxon>
        <taxon>Ascomycota</taxon>
        <taxon>Saccharomycotina</taxon>
        <taxon>Dipodascomycetes</taxon>
        <taxon>Dipodascales</taxon>
        <taxon>Dipodascaceae</taxon>
        <taxon>Geotrichum</taxon>
    </lineage>
</organism>
<feature type="transmembrane region" description="Helical" evidence="9">
    <location>
        <begin position="129"/>
        <end position="150"/>
    </location>
</feature>
<comment type="caution">
    <text evidence="10">The sequence shown here is derived from an EMBL/GenBank/DDBJ whole genome shotgun (WGS) entry which is preliminary data.</text>
</comment>
<dbReference type="GO" id="GO:0005789">
    <property type="term" value="C:endoplasmic reticulum membrane"/>
    <property type="evidence" value="ECO:0007669"/>
    <property type="project" value="UniProtKB-SubCell"/>
</dbReference>
<evidence type="ECO:0000256" key="9">
    <source>
        <dbReference type="SAM" id="Phobius"/>
    </source>
</evidence>
<evidence type="ECO:0000313" key="11">
    <source>
        <dbReference type="Proteomes" id="UP000242525"/>
    </source>
</evidence>
<keyword evidence="7 8" id="KW-0472">Membrane</keyword>
<name>A0A0J9X3D3_GEOCN</name>
<accession>A0A0J9X3D3</accession>